<proteinExistence type="predicted"/>
<protein>
    <submittedName>
        <fullName evidence="1">Uncharacterized protein</fullName>
    </submittedName>
</protein>
<dbReference type="EMBL" id="PP130629">
    <property type="protein sequence ID" value="XAO13526.1"/>
    <property type="molecule type" value="Genomic_DNA"/>
</dbReference>
<name>A0AB38ZMB9_9VIRU</name>
<accession>A0AB38ZMB9</accession>
<evidence type="ECO:0000313" key="1">
    <source>
        <dbReference type="EMBL" id="XAO13526.1"/>
    </source>
</evidence>
<organism evidence="1">
    <name type="scientific">Mantoniella tinhauana virus 1</name>
    <dbReference type="NCBI Taxonomy" id="3111543"/>
    <lineage>
        <taxon>Viruses</taxon>
    </lineage>
</organism>
<sequence length="1293" mass="136441">MAAQADGILVTAGQIYVSSLDAAPREQDIISGVASIDAGEIVADEIETTNLILSGQLITELDSITSLTGRLNANIVTIKQLGIGVNNPVNDFQIGQDAVIINTKANDLVDVNGNIITSNLITKNIIKTQNDIFSVNSGSTNVVTVTGNTITTNLTATNKIVVGPTSKIETVAQFKNGNVVVNNGNLLVTGDVNIVGNVSIDEDLTYRTSENLIVSNAVIQMADGTPSGDYDNALLMTVRQGKEPNVAIGYSVSNSEIIFTKTFGSARDIGSIGNGRLIPIDSNTVNIHVYGKLYTEGSVGVANINPAHTLSVGSNVYFDDSGSNVMHADGNVFIEKLQVGTGGFTSSGTLFQINPGSTVPVVFGANVQTDSIRTTGIFGSGIANTLPTDTLSVGDKLFVNVTSANVLTVVGNTVSTHVETDSVFSKGNLDVKATTGQLTLRTATDTSNTTSITVDGDTRQDIRFTTKNNERVRLTNDGKLGIANTNPSEALTVAGNVHVTGSNAVVYGTGGMRMYSVPDVGENRIENIVSGGKGLNFYASQTSTMGTAKMTILETGKVGIGTTQPYGVLHTSGGTVLVNDLPTNRDGYNHVGTPLVISNTSPIENVNDLGNVMEFTRQCSRLTSNSARVALKLGKYSTTCDASRTKLSFQLADNTYNTDTDVMTLLANGKIGIGNTQPEAYLEVKCSGVENPRANGLLVHNHEQGDAIITAQTELPSGSGNAFSSYIQTTGSIYSGWSSGVSGTNGDFRITKNHKRVNDSSNVSIFIDGATQNVGIGTDVVRDNVELHGNVVIGNKLTFGGLTGDLYGNTVFLERSYDPDADKNELVIYKGEKGPNAAADTGPSRIRFLSSEHVFDTSDENQFTLTELLNQGDYGKDRAFPLRITPNGLVAINAASNDIDEIPSSTKLFIGGNIEFGSGGSFTLSGFDLLTTTGTVSRNIIRNKLNGTAKRPLTFTHEQQGETEKEFARFNENGNLGIGTTIIGANVHIHSSATTSSDVLKLTSNAAATGTTKTGMLLYLDGSDGGYVRGYHDKTNTRTGLILGATRNGIESDAMYLANSSNVGIGTTNPTKKLHVSGDVQCGDITLSKIHLDNNANIYANTTDIILEGKPTKIDSNLTVTGDLVIDGSTTVDGIVNLNNQTTHVSGNVVIENGLVTCNASVAHKRYAHSFSLGSSQGKSITLNFSNNGLFYAKIIAMLTKSNATSTSTMILEVQGGNGVSIGSKNIFGGTTDIWNHDVTTTTTSVKLTPQQGNDVDTVYDYDISVELISSKGVKLSELKHNNNNNSLKTFSY</sequence>
<reference evidence="1" key="1">
    <citation type="submission" date="2024-01" db="EMBL/GenBank/DDBJ databases">
        <title>Genomic and biogeographic characterisation of Mantoniella tinhauana virus 1, the first discovered Mantoniella-infecting prasinovirus.</title>
        <authorList>
            <person name="Rey Redondo E."/>
            <person name="Yung C.C.M."/>
        </authorList>
    </citation>
    <scope>NUCLEOTIDE SEQUENCE</scope>
    <source>
        <strain evidence="1">Lau Fau Shan</strain>
    </source>
</reference>